<dbReference type="AlphaFoldDB" id="A0AAD6PB15"/>
<keyword evidence="3" id="KW-0238">DNA-binding</keyword>
<proteinExistence type="predicted"/>
<evidence type="ECO:0000256" key="2">
    <source>
        <dbReference type="ARBA" id="ARBA00023015"/>
    </source>
</evidence>
<dbReference type="InterPro" id="IPR015300">
    <property type="entry name" value="DNA-bd_pseudobarrel_sf"/>
</dbReference>
<dbReference type="EMBL" id="JAPFFJ010000007">
    <property type="protein sequence ID" value="KAJ6422891.1"/>
    <property type="molecule type" value="Genomic_DNA"/>
</dbReference>
<evidence type="ECO:0000256" key="1">
    <source>
        <dbReference type="ARBA" id="ARBA00004123"/>
    </source>
</evidence>
<evidence type="ECO:0000256" key="4">
    <source>
        <dbReference type="ARBA" id="ARBA00023163"/>
    </source>
</evidence>
<keyword evidence="4" id="KW-0804">Transcription</keyword>
<dbReference type="Gene3D" id="2.40.330.10">
    <property type="entry name" value="DNA-binding pseudobarrel domain"/>
    <property type="match status" value="1"/>
</dbReference>
<keyword evidence="7" id="KW-1185">Reference proteome</keyword>
<keyword evidence="5" id="KW-0539">Nucleus</keyword>
<accession>A0AAD6PB15</accession>
<dbReference type="GO" id="GO:0005634">
    <property type="term" value="C:nucleus"/>
    <property type="evidence" value="ECO:0007669"/>
    <property type="project" value="UniProtKB-SubCell"/>
</dbReference>
<dbReference type="InterPro" id="IPR003340">
    <property type="entry name" value="B3_DNA-bd"/>
</dbReference>
<protein>
    <recommendedName>
        <fullName evidence="8">TF-B3 domain-containing protein</fullName>
    </recommendedName>
</protein>
<reference evidence="6 7" key="1">
    <citation type="journal article" date="2023" name="Int. J. Mol. Sci.">
        <title>De Novo Assembly and Annotation of 11 Diverse Shrub Willow (Salix) Genomes Reveals Novel Gene Organization in Sex-Linked Regions.</title>
        <authorList>
            <person name="Hyden B."/>
            <person name="Feng K."/>
            <person name="Yates T.B."/>
            <person name="Jawdy S."/>
            <person name="Cereghino C."/>
            <person name="Smart L.B."/>
            <person name="Muchero W."/>
        </authorList>
    </citation>
    <scope>NUCLEOTIDE SEQUENCE [LARGE SCALE GENOMIC DNA]</scope>
    <source>
        <tissue evidence="6">Shoot tip</tissue>
    </source>
</reference>
<comment type="caution">
    <text evidence="6">The sequence shown here is derived from an EMBL/GenBank/DDBJ whole genome shotgun (WGS) entry which is preliminary data.</text>
</comment>
<dbReference type="Proteomes" id="UP001162972">
    <property type="component" value="Chromosome 19"/>
</dbReference>
<name>A0AAD6PB15_9ROSI</name>
<dbReference type="CDD" id="cd10017">
    <property type="entry name" value="B3_DNA"/>
    <property type="match status" value="1"/>
</dbReference>
<evidence type="ECO:0000256" key="3">
    <source>
        <dbReference type="ARBA" id="ARBA00023125"/>
    </source>
</evidence>
<sequence length="89" mass="9979">MEIFIKRLTRVDIERYLELPNNTRLEALPFHGPGTIVIPITFGQDGEEADVHCSSRSGRLAFTTGWYAIARNLNLKAGDVVALQREDHG</sequence>
<keyword evidence="2" id="KW-0805">Transcription regulation</keyword>
<evidence type="ECO:0000313" key="7">
    <source>
        <dbReference type="Proteomes" id="UP001162972"/>
    </source>
</evidence>
<evidence type="ECO:0000256" key="5">
    <source>
        <dbReference type="ARBA" id="ARBA00023242"/>
    </source>
</evidence>
<organism evidence="6 7">
    <name type="scientific">Salix udensis</name>
    <dbReference type="NCBI Taxonomy" id="889485"/>
    <lineage>
        <taxon>Eukaryota</taxon>
        <taxon>Viridiplantae</taxon>
        <taxon>Streptophyta</taxon>
        <taxon>Embryophyta</taxon>
        <taxon>Tracheophyta</taxon>
        <taxon>Spermatophyta</taxon>
        <taxon>Magnoliopsida</taxon>
        <taxon>eudicotyledons</taxon>
        <taxon>Gunneridae</taxon>
        <taxon>Pentapetalae</taxon>
        <taxon>rosids</taxon>
        <taxon>fabids</taxon>
        <taxon>Malpighiales</taxon>
        <taxon>Salicaceae</taxon>
        <taxon>Saliceae</taxon>
        <taxon>Salix</taxon>
    </lineage>
</organism>
<comment type="subcellular location">
    <subcellularLocation>
        <location evidence="1">Nucleus</location>
    </subcellularLocation>
</comment>
<feature type="non-terminal residue" evidence="6">
    <location>
        <position position="89"/>
    </location>
</feature>
<gene>
    <name evidence="6" type="ORF">OIU84_027800</name>
</gene>
<evidence type="ECO:0008006" key="8">
    <source>
        <dbReference type="Google" id="ProtNLM"/>
    </source>
</evidence>
<evidence type="ECO:0000313" key="6">
    <source>
        <dbReference type="EMBL" id="KAJ6422891.1"/>
    </source>
</evidence>
<dbReference type="GO" id="GO:0003677">
    <property type="term" value="F:DNA binding"/>
    <property type="evidence" value="ECO:0007669"/>
    <property type="project" value="UniProtKB-KW"/>
</dbReference>
<dbReference type="SUPFAM" id="SSF101936">
    <property type="entry name" value="DNA-binding pseudobarrel domain"/>
    <property type="match status" value="1"/>
</dbReference>